<dbReference type="CDD" id="cd16025">
    <property type="entry name" value="PAS_like"/>
    <property type="match status" value="1"/>
</dbReference>
<gene>
    <name evidence="3" type="ORF">GCM10025869_08730</name>
</gene>
<protein>
    <submittedName>
        <fullName evidence="3">Sulfatase</fullName>
    </submittedName>
</protein>
<dbReference type="InterPro" id="IPR017850">
    <property type="entry name" value="Alkaline_phosphatase_core_sf"/>
</dbReference>
<reference evidence="4" key="1">
    <citation type="journal article" date="2019" name="Int. J. Syst. Evol. Microbiol.">
        <title>The Global Catalogue of Microorganisms (GCM) 10K type strain sequencing project: providing services to taxonomists for standard genome sequencing and annotation.</title>
        <authorList>
            <consortium name="The Broad Institute Genomics Platform"/>
            <consortium name="The Broad Institute Genome Sequencing Center for Infectious Disease"/>
            <person name="Wu L."/>
            <person name="Ma J."/>
        </authorList>
    </citation>
    <scope>NUCLEOTIDE SEQUENCE [LARGE SCALE GENOMIC DNA]</scope>
    <source>
        <strain evidence="4">NBRC 108755</strain>
    </source>
</reference>
<dbReference type="EMBL" id="BSVA01000001">
    <property type="protein sequence ID" value="GMA90344.1"/>
    <property type="molecule type" value="Genomic_DNA"/>
</dbReference>
<keyword evidence="4" id="KW-1185">Reference proteome</keyword>
<dbReference type="SUPFAM" id="SSF53649">
    <property type="entry name" value="Alkaline phosphatase-like"/>
    <property type="match status" value="1"/>
</dbReference>
<dbReference type="Proteomes" id="UP001157069">
    <property type="component" value="Unassembled WGS sequence"/>
</dbReference>
<proteinExistence type="inferred from homology"/>
<evidence type="ECO:0000313" key="3">
    <source>
        <dbReference type="EMBL" id="GMA90344.1"/>
    </source>
</evidence>
<accession>A0ABQ6JQX9</accession>
<dbReference type="PANTHER" id="PTHR42693:SF33">
    <property type="entry name" value="ARYLSULFATASE"/>
    <property type="match status" value="1"/>
</dbReference>
<dbReference type="InterPro" id="IPR050738">
    <property type="entry name" value="Sulfatase"/>
</dbReference>
<feature type="domain" description="Sulfatase N-terminal" evidence="2">
    <location>
        <begin position="4"/>
        <end position="403"/>
    </location>
</feature>
<evidence type="ECO:0000259" key="2">
    <source>
        <dbReference type="Pfam" id="PF00884"/>
    </source>
</evidence>
<dbReference type="InterPro" id="IPR000917">
    <property type="entry name" value="Sulfatase_N"/>
</dbReference>
<sequence length="513" mass="56322">MTSPNVVVILADDLGYSDLGCFGGEIDTPRLDALAAGGVRMNAFYATPRCSPSRAALLTGRHPHSVGVGILTTDDRPNGYPGSLDPRVPTVAERLGERGYATALLGKWHLSSDTNTPNETWPTRRGFDEFYGILGGAASYYDPPLYEGEQRIERGDDPDYYLTDDLSRRAVEFVDAAVAGGTPFFLYLAYTAPHWPLHAPEHRIAHYRERYRRGWDELRRRRADRLSEVALEHVVDLPHDPEVPPFAGAASLEWEAERMATYAAQVEAMDAGVGRLLDALDAHGVRDDTLVIFTSDNGASAEALPFSPSLTAHAGRTRDGREVRVGNEPAIRPGPDDGFASYGRSWAQLSNTPFRRYKRWVHEGGIAVPFLASWPHGGVTGGGVSAAPAHIVDVAPTIMTAVGGVAEGAGESLLELLRAPRTFDSEERTLCWEHMGNAAIRRGRWKLVRDADQPWELYDLAIDRRELHDVAGQHPTLVAELERAWHDWADANGVIPWSDVLADFRARGRALPG</sequence>
<evidence type="ECO:0000313" key="4">
    <source>
        <dbReference type="Proteomes" id="UP001157069"/>
    </source>
</evidence>
<organism evidence="3 4">
    <name type="scientific">Homoserinibacter gongjuensis</name>
    <dbReference type="NCBI Taxonomy" id="1162968"/>
    <lineage>
        <taxon>Bacteria</taxon>
        <taxon>Bacillati</taxon>
        <taxon>Actinomycetota</taxon>
        <taxon>Actinomycetes</taxon>
        <taxon>Micrococcales</taxon>
        <taxon>Microbacteriaceae</taxon>
        <taxon>Homoserinibacter</taxon>
    </lineage>
</organism>
<comment type="similarity">
    <text evidence="1">Belongs to the sulfatase family.</text>
</comment>
<name>A0ABQ6JQX9_9MICO</name>
<comment type="caution">
    <text evidence="3">The sequence shown here is derived from an EMBL/GenBank/DDBJ whole genome shotgun (WGS) entry which is preliminary data.</text>
</comment>
<dbReference type="RefSeq" id="WP_284298038.1">
    <property type="nucleotide sequence ID" value="NZ_BSVA01000001.1"/>
</dbReference>
<dbReference type="PANTHER" id="PTHR42693">
    <property type="entry name" value="ARYLSULFATASE FAMILY MEMBER"/>
    <property type="match status" value="1"/>
</dbReference>
<evidence type="ECO:0000256" key="1">
    <source>
        <dbReference type="ARBA" id="ARBA00008779"/>
    </source>
</evidence>
<dbReference type="Gene3D" id="3.40.720.10">
    <property type="entry name" value="Alkaline Phosphatase, subunit A"/>
    <property type="match status" value="1"/>
</dbReference>
<dbReference type="Gene3D" id="3.30.1120.10">
    <property type="match status" value="1"/>
</dbReference>
<dbReference type="Pfam" id="PF00884">
    <property type="entry name" value="Sulfatase"/>
    <property type="match status" value="1"/>
</dbReference>